<keyword evidence="7" id="KW-0012">Acyltransferase</keyword>
<keyword evidence="8" id="KW-1185">Reference proteome</keyword>
<dbReference type="GO" id="GO:0006631">
    <property type="term" value="P:fatty acid metabolic process"/>
    <property type="evidence" value="ECO:0007669"/>
    <property type="project" value="UniProtKB-KW"/>
</dbReference>
<reference evidence="7 8" key="1">
    <citation type="journal article" date="2013" name="BMC Genomics">
        <title>Reconstruction of the lipid metabolism for the microalga Monoraphidium neglectum from its genome sequence reveals characteristics suitable for biofuel production.</title>
        <authorList>
            <person name="Bogen C."/>
            <person name="Al-Dilaimi A."/>
            <person name="Albersmeier A."/>
            <person name="Wichmann J."/>
            <person name="Grundmann M."/>
            <person name="Rupp O."/>
            <person name="Lauersen K.J."/>
            <person name="Blifernez-Klassen O."/>
            <person name="Kalinowski J."/>
            <person name="Goesmann A."/>
            <person name="Mussgnug J.H."/>
            <person name="Kruse O."/>
        </authorList>
    </citation>
    <scope>NUCLEOTIDE SEQUENCE [LARGE SCALE GENOMIC DNA]</scope>
    <source>
        <strain evidence="7 8">SAG 48.87</strain>
    </source>
</reference>
<keyword evidence="7" id="KW-0808">Transferase</keyword>
<evidence type="ECO:0000256" key="4">
    <source>
        <dbReference type="ARBA" id="ARBA00023098"/>
    </source>
</evidence>
<evidence type="ECO:0000313" key="7">
    <source>
        <dbReference type="EMBL" id="KIZ01162.1"/>
    </source>
</evidence>
<evidence type="ECO:0000259" key="5">
    <source>
        <dbReference type="Pfam" id="PF00501"/>
    </source>
</evidence>
<dbReference type="OrthoDB" id="10253115at2759"/>
<dbReference type="Pfam" id="PF13193">
    <property type="entry name" value="AMP-binding_C"/>
    <property type="match status" value="1"/>
</dbReference>
<dbReference type="InterPro" id="IPR020845">
    <property type="entry name" value="AMP-binding_CS"/>
</dbReference>
<dbReference type="RefSeq" id="XP_013900181.1">
    <property type="nucleotide sequence ID" value="XM_014044727.1"/>
</dbReference>
<evidence type="ECO:0000256" key="3">
    <source>
        <dbReference type="ARBA" id="ARBA00022832"/>
    </source>
</evidence>
<dbReference type="PANTHER" id="PTHR43859:SF4">
    <property type="entry name" value="BUTANOATE--COA LIGASE AAE1-RELATED"/>
    <property type="match status" value="1"/>
</dbReference>
<dbReference type="EC" id="2.3.1.86" evidence="7"/>
<dbReference type="GeneID" id="25739676"/>
<dbReference type="PROSITE" id="PS00455">
    <property type="entry name" value="AMP_BINDING"/>
    <property type="match status" value="1"/>
</dbReference>
<dbReference type="InterPro" id="IPR025110">
    <property type="entry name" value="AMP-bd_C"/>
</dbReference>
<dbReference type="STRING" id="145388.A0A0D2MKV1"/>
<name>A0A0D2MKV1_9CHLO</name>
<keyword evidence="4" id="KW-0443">Lipid metabolism</keyword>
<dbReference type="Gene3D" id="3.40.50.12780">
    <property type="entry name" value="N-terminal domain of ligase-like"/>
    <property type="match status" value="1"/>
</dbReference>
<evidence type="ECO:0000313" key="8">
    <source>
        <dbReference type="Proteomes" id="UP000054498"/>
    </source>
</evidence>
<evidence type="ECO:0000256" key="2">
    <source>
        <dbReference type="ARBA" id="ARBA00022598"/>
    </source>
</evidence>
<dbReference type="GO" id="GO:0016874">
    <property type="term" value="F:ligase activity"/>
    <property type="evidence" value="ECO:0007669"/>
    <property type="project" value="UniProtKB-KW"/>
</dbReference>
<comment type="similarity">
    <text evidence="1">Belongs to the ATP-dependent AMP-binding enzyme family.</text>
</comment>
<organism evidence="7 8">
    <name type="scientific">Monoraphidium neglectum</name>
    <dbReference type="NCBI Taxonomy" id="145388"/>
    <lineage>
        <taxon>Eukaryota</taxon>
        <taxon>Viridiplantae</taxon>
        <taxon>Chlorophyta</taxon>
        <taxon>core chlorophytes</taxon>
        <taxon>Chlorophyceae</taxon>
        <taxon>CS clade</taxon>
        <taxon>Sphaeropleales</taxon>
        <taxon>Selenastraceae</taxon>
        <taxon>Monoraphidium</taxon>
    </lineage>
</organism>
<dbReference type="InterPro" id="IPR042099">
    <property type="entry name" value="ANL_N_sf"/>
</dbReference>
<sequence length="517" mass="56816">MQHWPLVTTSLIEYAARWHGKQEIICKTVEGSTVIFTYRDLWDRSKLCALALRELGVRNTTRHMEAWYGIMGLRAVCHTLDPRLSAEDIAWIADHGRDTWIMAVAAFLPLLEQILPLCPKVRGAILLTDRQRMPRSPPLDRPCLCYEALLDAQVERLAAFQWPELDENTPCGLCYTSGTTGNPKGVINLLHVMITIMPDALAMGSTTTMLMVVPQFHAKSWGIAFAAPMVGCRLVLPGPHLDSENVYHMIEAHGVIMSAGVPTVWANLLAHVERHGLRFSRLQAIVIGGAAAPRSHIAAFEDRGAEVRHMWGMTELSPLGSLGLPKYSQVEGGLSQAALRDLKLAQVDGTRLGRPHVFCNMRIVHDSRRELAHDGTSVGHLQVRGPIVVERYHRQDRPATTGGRCKDVIKSGGEWSSRIVLENAALGHPKVSKRRPSSAPYPKWNEHLLLVAVPKPGATPDDALRRDVLAFMASHPDVAKFAVPDDVLFVEAIPYGATGKASLGPAWTDCLLGAAVV</sequence>
<dbReference type="InterPro" id="IPR045851">
    <property type="entry name" value="AMP-bd_C_sf"/>
</dbReference>
<evidence type="ECO:0000256" key="1">
    <source>
        <dbReference type="ARBA" id="ARBA00006432"/>
    </source>
</evidence>
<proteinExistence type="inferred from homology"/>
<keyword evidence="3" id="KW-0276">Fatty acid metabolism</keyword>
<dbReference type="EMBL" id="KK101361">
    <property type="protein sequence ID" value="KIZ01162.1"/>
    <property type="molecule type" value="Genomic_DNA"/>
</dbReference>
<dbReference type="PANTHER" id="PTHR43859">
    <property type="entry name" value="ACYL-ACTIVATING ENZYME"/>
    <property type="match status" value="1"/>
</dbReference>
<dbReference type="SUPFAM" id="SSF56801">
    <property type="entry name" value="Acetyl-CoA synthetase-like"/>
    <property type="match status" value="1"/>
</dbReference>
<dbReference type="Proteomes" id="UP000054498">
    <property type="component" value="Unassembled WGS sequence"/>
</dbReference>
<accession>A0A0D2MKV1</accession>
<keyword evidence="2" id="KW-0436">Ligase</keyword>
<dbReference type="Gene3D" id="3.30.300.30">
    <property type="match status" value="1"/>
</dbReference>
<evidence type="ECO:0000259" key="6">
    <source>
        <dbReference type="Pfam" id="PF13193"/>
    </source>
</evidence>
<dbReference type="InterPro" id="IPR000873">
    <property type="entry name" value="AMP-dep_synth/lig_dom"/>
</dbReference>
<feature type="domain" description="AMP-dependent synthetase/ligase" evidence="5">
    <location>
        <begin position="15"/>
        <end position="392"/>
    </location>
</feature>
<gene>
    <name evidence="7" type="ORF">MNEG_6800</name>
</gene>
<feature type="domain" description="AMP-binding enzyme C-terminal" evidence="6">
    <location>
        <begin position="421"/>
        <end position="500"/>
    </location>
</feature>
<dbReference type="AlphaFoldDB" id="A0A0D2MKV1"/>
<dbReference type="GO" id="GO:0004321">
    <property type="term" value="F:fatty-acyl-CoA synthase activity"/>
    <property type="evidence" value="ECO:0007669"/>
    <property type="project" value="UniProtKB-EC"/>
</dbReference>
<dbReference type="KEGG" id="mng:MNEG_6800"/>
<protein>
    <submittedName>
        <fullName evidence="7">Fatty-acyl-CoA synthase</fullName>
        <ecNumber evidence="7">2.3.1.86</ecNumber>
    </submittedName>
</protein>
<dbReference type="Pfam" id="PF00501">
    <property type="entry name" value="AMP-binding"/>
    <property type="match status" value="1"/>
</dbReference>